<dbReference type="GO" id="GO:0003677">
    <property type="term" value="F:DNA binding"/>
    <property type="evidence" value="ECO:0007669"/>
    <property type="project" value="UniProtKB-KW"/>
</dbReference>
<keyword evidence="5" id="KW-0804">Transcription</keyword>
<dbReference type="InterPro" id="IPR013249">
    <property type="entry name" value="RNA_pol_sigma70_r4_t2"/>
</dbReference>
<dbReference type="InterPro" id="IPR013324">
    <property type="entry name" value="RNA_pol_sigma_r3/r4-like"/>
</dbReference>
<dbReference type="CDD" id="cd06171">
    <property type="entry name" value="Sigma70_r4"/>
    <property type="match status" value="1"/>
</dbReference>
<dbReference type="EMBL" id="VKLS01000044">
    <property type="protein sequence ID" value="TSB43043.1"/>
    <property type="molecule type" value="Genomic_DNA"/>
</dbReference>
<comment type="similarity">
    <text evidence="1">Belongs to the sigma-70 factor family. ECF subfamily.</text>
</comment>
<feature type="domain" description="RNA polymerase sigma-70 region 2" evidence="6">
    <location>
        <begin position="44"/>
        <end position="115"/>
    </location>
</feature>
<dbReference type="SUPFAM" id="SSF88946">
    <property type="entry name" value="Sigma2 domain of RNA polymerase sigma factors"/>
    <property type="match status" value="1"/>
</dbReference>
<evidence type="ECO:0000256" key="3">
    <source>
        <dbReference type="ARBA" id="ARBA00023082"/>
    </source>
</evidence>
<dbReference type="GO" id="GO:0016987">
    <property type="term" value="F:sigma factor activity"/>
    <property type="evidence" value="ECO:0007669"/>
    <property type="project" value="UniProtKB-KW"/>
</dbReference>
<accession>A0A553ZNP8</accession>
<dbReference type="Gene3D" id="1.10.1740.10">
    <property type="match status" value="1"/>
</dbReference>
<evidence type="ECO:0000313" key="9">
    <source>
        <dbReference type="Proteomes" id="UP000320888"/>
    </source>
</evidence>
<proteinExistence type="inferred from homology"/>
<dbReference type="Pfam" id="PF08281">
    <property type="entry name" value="Sigma70_r4_2"/>
    <property type="match status" value="1"/>
</dbReference>
<dbReference type="SUPFAM" id="SSF88659">
    <property type="entry name" value="Sigma3 and sigma4 domains of RNA polymerase sigma factors"/>
    <property type="match status" value="1"/>
</dbReference>
<dbReference type="InterPro" id="IPR007627">
    <property type="entry name" value="RNA_pol_sigma70_r2"/>
</dbReference>
<evidence type="ECO:0000256" key="5">
    <source>
        <dbReference type="ARBA" id="ARBA00023163"/>
    </source>
</evidence>
<evidence type="ECO:0000256" key="4">
    <source>
        <dbReference type="ARBA" id="ARBA00023125"/>
    </source>
</evidence>
<dbReference type="InterPro" id="IPR013325">
    <property type="entry name" value="RNA_pol_sigma_r2"/>
</dbReference>
<organism evidence="8 9">
    <name type="scientific">Streptomyces benahoarensis</name>
    <dbReference type="NCBI Taxonomy" id="2595054"/>
    <lineage>
        <taxon>Bacteria</taxon>
        <taxon>Bacillati</taxon>
        <taxon>Actinomycetota</taxon>
        <taxon>Actinomycetes</taxon>
        <taxon>Kitasatosporales</taxon>
        <taxon>Streptomycetaceae</taxon>
        <taxon>Streptomyces</taxon>
    </lineage>
</organism>
<dbReference type="PANTHER" id="PTHR43133">
    <property type="entry name" value="RNA POLYMERASE ECF-TYPE SIGMA FACTO"/>
    <property type="match status" value="1"/>
</dbReference>
<keyword evidence="4" id="KW-0238">DNA-binding</keyword>
<dbReference type="GO" id="GO:0006352">
    <property type="term" value="P:DNA-templated transcription initiation"/>
    <property type="evidence" value="ECO:0007669"/>
    <property type="project" value="InterPro"/>
</dbReference>
<name>A0A553ZNP8_9ACTN</name>
<reference evidence="8 9" key="1">
    <citation type="submission" date="2019-07" db="EMBL/GenBank/DDBJ databases">
        <title>Draft genome for Streptomyces benahoarensis MZ03-48.</title>
        <authorList>
            <person name="Gonzalez-Pimentel J.L."/>
        </authorList>
    </citation>
    <scope>NUCLEOTIDE SEQUENCE [LARGE SCALE GENOMIC DNA]</scope>
    <source>
        <strain evidence="8 9">MZ03-48</strain>
    </source>
</reference>
<dbReference type="Gene3D" id="1.10.10.10">
    <property type="entry name" value="Winged helix-like DNA-binding domain superfamily/Winged helix DNA-binding domain"/>
    <property type="match status" value="1"/>
</dbReference>
<dbReference type="PANTHER" id="PTHR43133:SF8">
    <property type="entry name" value="RNA POLYMERASE SIGMA FACTOR HI_1459-RELATED"/>
    <property type="match status" value="1"/>
</dbReference>
<dbReference type="InterPro" id="IPR014284">
    <property type="entry name" value="RNA_pol_sigma-70_dom"/>
</dbReference>
<sequence>MHNRNPRIPRNWRSVNGVHWVKDEMSERLTEHLARDLDGGFSELVRIHGSAVRTYLYRVTGSAAEADDLGQETFLRAYKALRDYTPGRRRELRPRAWLLSIATNVWRNDIRSKVRRPVSAACVEDYSDRWADTGPGPEEWASRIAEREMLGAALGKLPERSRTAVVMRHVLGMSYAEVAEVQGCPVGTVKAQVSRGLLALRELLGPEAAHLREVRT</sequence>
<evidence type="ECO:0000313" key="8">
    <source>
        <dbReference type="EMBL" id="TSB43043.1"/>
    </source>
</evidence>
<evidence type="ECO:0000259" key="7">
    <source>
        <dbReference type="Pfam" id="PF08281"/>
    </source>
</evidence>
<keyword evidence="3" id="KW-0731">Sigma factor</keyword>
<evidence type="ECO:0000259" key="6">
    <source>
        <dbReference type="Pfam" id="PF04542"/>
    </source>
</evidence>
<dbReference type="AlphaFoldDB" id="A0A553ZNP8"/>
<keyword evidence="2" id="KW-0805">Transcription regulation</keyword>
<evidence type="ECO:0000256" key="2">
    <source>
        <dbReference type="ARBA" id="ARBA00023015"/>
    </source>
</evidence>
<dbReference type="Proteomes" id="UP000320888">
    <property type="component" value="Unassembled WGS sequence"/>
</dbReference>
<dbReference type="InterPro" id="IPR036388">
    <property type="entry name" value="WH-like_DNA-bd_sf"/>
</dbReference>
<dbReference type="OrthoDB" id="5518337at2"/>
<dbReference type="NCBIfam" id="TIGR02937">
    <property type="entry name" value="sigma70-ECF"/>
    <property type="match status" value="1"/>
</dbReference>
<protein>
    <submittedName>
        <fullName evidence="8">RNA polymerase sigma factor</fullName>
    </submittedName>
</protein>
<dbReference type="InterPro" id="IPR039425">
    <property type="entry name" value="RNA_pol_sigma-70-like"/>
</dbReference>
<dbReference type="Pfam" id="PF04542">
    <property type="entry name" value="Sigma70_r2"/>
    <property type="match status" value="1"/>
</dbReference>
<keyword evidence="9" id="KW-1185">Reference proteome</keyword>
<evidence type="ECO:0000256" key="1">
    <source>
        <dbReference type="ARBA" id="ARBA00010641"/>
    </source>
</evidence>
<gene>
    <name evidence="8" type="ORF">FNZ23_06640</name>
</gene>
<comment type="caution">
    <text evidence="8">The sequence shown here is derived from an EMBL/GenBank/DDBJ whole genome shotgun (WGS) entry which is preliminary data.</text>
</comment>
<feature type="domain" description="RNA polymerase sigma factor 70 region 4 type 2" evidence="7">
    <location>
        <begin position="148"/>
        <end position="200"/>
    </location>
</feature>